<gene>
    <name evidence="2" type="ORF">WMSIL1_LOCUS13875</name>
</gene>
<sequence length="205" mass="23791">MYFRSIDPLQLDLYQTQSIERKYVDIVDGNCTVNGRIVGSPCEWNKDNTVVTFNEVANYDLLVFFNYRQMYTVYFAEGCKFPSSQDGDIIVEKSMPLYRFLGGETEENVVFAMKGNDFKEIELNKDINLMCEWKELVKYSGECDSLIVDKVSGQVMYNATISKRAEINYGEFRLIADSKFTPIVKKQFPNQLVVMKWFVSLNLNM</sequence>
<reference evidence="2 3" key="1">
    <citation type="submission" date="2019-07" db="EMBL/GenBank/DDBJ databases">
        <authorList>
            <person name="Jastrzebski P J."/>
            <person name="Paukszto L."/>
            <person name="Jastrzebski P J."/>
        </authorList>
    </citation>
    <scope>NUCLEOTIDE SEQUENCE [LARGE SCALE GENOMIC DNA]</scope>
    <source>
        <strain evidence="2 3">WMS-il1</strain>
    </source>
</reference>
<dbReference type="Pfam" id="PF18997">
    <property type="entry name" value="DUF5727"/>
    <property type="match status" value="1"/>
</dbReference>
<dbReference type="Proteomes" id="UP000321570">
    <property type="component" value="Unassembled WGS sequence"/>
</dbReference>
<accession>A0A564Z9X0</accession>
<keyword evidence="3" id="KW-1185">Reference proteome</keyword>
<evidence type="ECO:0000313" key="3">
    <source>
        <dbReference type="Proteomes" id="UP000321570"/>
    </source>
</evidence>
<proteinExistence type="predicted"/>
<organism evidence="2 3">
    <name type="scientific">Hymenolepis diminuta</name>
    <name type="common">Rat tapeworm</name>
    <dbReference type="NCBI Taxonomy" id="6216"/>
    <lineage>
        <taxon>Eukaryota</taxon>
        <taxon>Metazoa</taxon>
        <taxon>Spiralia</taxon>
        <taxon>Lophotrochozoa</taxon>
        <taxon>Platyhelminthes</taxon>
        <taxon>Cestoda</taxon>
        <taxon>Eucestoda</taxon>
        <taxon>Cyclophyllidea</taxon>
        <taxon>Hymenolepididae</taxon>
        <taxon>Hymenolepis</taxon>
    </lineage>
</organism>
<dbReference type="EMBL" id="CABIJS010000699">
    <property type="protein sequence ID" value="VUZ56139.1"/>
    <property type="molecule type" value="Genomic_DNA"/>
</dbReference>
<name>A0A564Z9X0_HYMDI</name>
<evidence type="ECO:0000313" key="2">
    <source>
        <dbReference type="EMBL" id="VUZ56139.1"/>
    </source>
</evidence>
<feature type="domain" description="DUF5727" evidence="1">
    <location>
        <begin position="23"/>
        <end position="178"/>
    </location>
</feature>
<protein>
    <recommendedName>
        <fullName evidence="1">DUF5727 domain-containing protein</fullName>
    </recommendedName>
</protein>
<evidence type="ECO:0000259" key="1">
    <source>
        <dbReference type="Pfam" id="PF18997"/>
    </source>
</evidence>
<dbReference type="AlphaFoldDB" id="A0A564Z9X0"/>
<dbReference type="InterPro" id="IPR043785">
    <property type="entry name" value="DUF5727"/>
</dbReference>